<keyword evidence="1" id="KW-0479">Metal-binding</keyword>
<dbReference type="InterPro" id="IPR003903">
    <property type="entry name" value="UIM_dom"/>
</dbReference>
<dbReference type="STRING" id="595528.A0A0D2UT40"/>
<evidence type="ECO:0000256" key="5">
    <source>
        <dbReference type="PROSITE-ProRule" id="PRU00449"/>
    </source>
</evidence>
<feature type="region of interest" description="Disordered" evidence="6">
    <location>
        <begin position="132"/>
        <end position="210"/>
    </location>
</feature>
<accession>A0A0D2UT40</accession>
<dbReference type="PANTHER" id="PTHR14677">
    <property type="entry name" value="ARSENITE INDUCUBLE RNA ASSOCIATED PROTEIN AIP-1-RELATED"/>
    <property type="match status" value="1"/>
</dbReference>
<dbReference type="EMBL" id="KE346376">
    <property type="protein sequence ID" value="KJE98101.1"/>
    <property type="molecule type" value="Genomic_DNA"/>
</dbReference>
<dbReference type="GO" id="GO:0045047">
    <property type="term" value="P:protein targeting to ER"/>
    <property type="evidence" value="ECO:0007669"/>
    <property type="project" value="TreeGrafter"/>
</dbReference>
<feature type="compositionally biased region" description="Polar residues" evidence="6">
    <location>
        <begin position="132"/>
        <end position="145"/>
    </location>
</feature>
<proteinExistence type="predicted"/>
<feature type="region of interest" description="Disordered" evidence="6">
    <location>
        <begin position="223"/>
        <end position="288"/>
    </location>
</feature>
<feature type="compositionally biased region" description="Low complexity" evidence="6">
    <location>
        <begin position="268"/>
        <end position="277"/>
    </location>
</feature>
<feature type="compositionally biased region" description="Polar residues" evidence="6">
    <location>
        <begin position="278"/>
        <end position="288"/>
    </location>
</feature>
<feature type="compositionally biased region" description="Low complexity" evidence="6">
    <location>
        <begin position="223"/>
        <end position="232"/>
    </location>
</feature>
<evidence type="ECO:0000313" key="9">
    <source>
        <dbReference type="Proteomes" id="UP000008743"/>
    </source>
</evidence>
<dbReference type="GO" id="GO:0043161">
    <property type="term" value="P:proteasome-mediated ubiquitin-dependent protein catabolic process"/>
    <property type="evidence" value="ECO:0007669"/>
    <property type="project" value="TreeGrafter"/>
</dbReference>
<dbReference type="PhylomeDB" id="A0A0D2UT40"/>
<evidence type="ECO:0000313" key="8">
    <source>
        <dbReference type="EMBL" id="KJE98101.1"/>
    </source>
</evidence>
<evidence type="ECO:0000256" key="1">
    <source>
        <dbReference type="ARBA" id="ARBA00022723"/>
    </source>
</evidence>
<feature type="domain" description="AN1-type" evidence="7">
    <location>
        <begin position="1"/>
        <end position="49"/>
    </location>
</feature>
<sequence>MDFGTHCAVTTCKQLDFLPYTCDACHRIHCAEHRAYTDHTCPEAYTKDARVPECPICGKPVPVPRKGMDPNLAMEEHINGGCATPAATATKIFANACSFQNCKTKEAMPMRCATCRKNYCLKHRIEQDHQCSAQAGASQQRNQGSGPFRSTPAQPAASRTTPAPSAAKSNTRPQQGAMNTTGRQLAEERSLRQTNAPSNRAPASAVHANGGLSEDEALARALAESARISSSSGPTSNAPDGSNLSEEDIELQRAMQQSLAEQQRRRQQQQQQQQQQQASNSESGCCVS</sequence>
<dbReference type="GO" id="GO:0008270">
    <property type="term" value="F:zinc ion binding"/>
    <property type="evidence" value="ECO:0007669"/>
    <property type="project" value="UniProtKB-KW"/>
</dbReference>
<dbReference type="GO" id="GO:0005783">
    <property type="term" value="C:endoplasmic reticulum"/>
    <property type="evidence" value="ECO:0007669"/>
    <property type="project" value="TreeGrafter"/>
</dbReference>
<gene>
    <name evidence="8" type="ORF">CAOG_008122</name>
</gene>
<feature type="compositionally biased region" description="Low complexity" evidence="6">
    <location>
        <begin position="150"/>
        <end position="167"/>
    </location>
</feature>
<dbReference type="PROSITE" id="PS51039">
    <property type="entry name" value="ZF_AN1"/>
    <property type="match status" value="2"/>
</dbReference>
<dbReference type="InterPro" id="IPR057357">
    <property type="entry name" value="Znf-C2H2_ZFAND2A/B"/>
</dbReference>
<dbReference type="OrthoDB" id="431929at2759"/>
<protein>
    <recommendedName>
        <fullName evidence="7">AN1-type domain-containing protein</fullName>
    </recommendedName>
</protein>
<dbReference type="eggNOG" id="KOG3183">
    <property type="taxonomic scope" value="Eukaryota"/>
</dbReference>
<dbReference type="RefSeq" id="XP_004342723.2">
    <property type="nucleotide sequence ID" value="XM_004342674.2"/>
</dbReference>
<dbReference type="PANTHER" id="PTHR14677:SF20">
    <property type="entry name" value="ZINC FINGER AN1-TYPE CONTAINING 2A-RELATED"/>
    <property type="match status" value="1"/>
</dbReference>
<dbReference type="Pfam" id="PF25403">
    <property type="entry name" value="zf-C2H2_ZFAND2"/>
    <property type="match status" value="1"/>
</dbReference>
<organism evidence="8 9">
    <name type="scientific">Capsaspora owczarzaki (strain ATCC 30864)</name>
    <dbReference type="NCBI Taxonomy" id="595528"/>
    <lineage>
        <taxon>Eukaryota</taxon>
        <taxon>Filasterea</taxon>
        <taxon>Capsaspora</taxon>
    </lineage>
</organism>
<dbReference type="AlphaFoldDB" id="A0A0D2UT40"/>
<keyword evidence="2" id="KW-0677">Repeat</keyword>
<dbReference type="InParanoid" id="A0A0D2UT40"/>
<evidence type="ECO:0000259" key="7">
    <source>
        <dbReference type="PROSITE" id="PS51039"/>
    </source>
</evidence>
<dbReference type="Gene3D" id="4.10.1110.10">
    <property type="entry name" value="AN1-like Zinc finger"/>
    <property type="match status" value="2"/>
</dbReference>
<dbReference type="SUPFAM" id="SSF118310">
    <property type="entry name" value="AN1-like Zinc finger"/>
    <property type="match status" value="2"/>
</dbReference>
<dbReference type="InterPro" id="IPR000058">
    <property type="entry name" value="Znf_AN1"/>
</dbReference>
<keyword evidence="3 5" id="KW-0863">Zinc-finger</keyword>
<dbReference type="InterPro" id="IPR035896">
    <property type="entry name" value="AN1-like_Znf"/>
</dbReference>
<feature type="domain" description="AN1-type" evidence="7">
    <location>
        <begin position="91"/>
        <end position="139"/>
    </location>
</feature>
<feature type="compositionally biased region" description="Polar residues" evidence="6">
    <location>
        <begin position="233"/>
        <end position="244"/>
    </location>
</feature>
<reference evidence="9" key="1">
    <citation type="submission" date="2011-02" db="EMBL/GenBank/DDBJ databases">
        <title>The Genome Sequence of Capsaspora owczarzaki ATCC 30864.</title>
        <authorList>
            <person name="Russ C."/>
            <person name="Cuomo C."/>
            <person name="Burger G."/>
            <person name="Gray M.W."/>
            <person name="Holland P.W.H."/>
            <person name="King N."/>
            <person name="Lang F.B.F."/>
            <person name="Roger A.J."/>
            <person name="Ruiz-Trillo I."/>
            <person name="Young S.K."/>
            <person name="Zeng Q."/>
            <person name="Gargeya S."/>
            <person name="Alvarado L."/>
            <person name="Berlin A."/>
            <person name="Chapman S.B."/>
            <person name="Chen Z."/>
            <person name="Freedman E."/>
            <person name="Gellesch M."/>
            <person name="Goldberg J."/>
            <person name="Griggs A."/>
            <person name="Gujja S."/>
            <person name="Heilman E."/>
            <person name="Heiman D."/>
            <person name="Howarth C."/>
            <person name="Mehta T."/>
            <person name="Neiman D."/>
            <person name="Pearson M."/>
            <person name="Roberts A."/>
            <person name="Saif S."/>
            <person name="Shea T."/>
            <person name="Shenoy N."/>
            <person name="Sisk P."/>
            <person name="Stolte C."/>
            <person name="Sykes S."/>
            <person name="White J."/>
            <person name="Yandava C."/>
            <person name="Haas B."/>
            <person name="Nusbaum C."/>
            <person name="Birren B."/>
        </authorList>
    </citation>
    <scope>NUCLEOTIDE SEQUENCE</scope>
    <source>
        <strain evidence="9">ATCC 30864</strain>
    </source>
</reference>
<evidence type="ECO:0000256" key="4">
    <source>
        <dbReference type="ARBA" id="ARBA00022833"/>
    </source>
</evidence>
<dbReference type="Proteomes" id="UP000008743">
    <property type="component" value="Unassembled WGS sequence"/>
</dbReference>
<feature type="compositionally biased region" description="Polar residues" evidence="6">
    <location>
        <begin position="168"/>
        <end position="183"/>
    </location>
</feature>
<evidence type="ECO:0000256" key="6">
    <source>
        <dbReference type="SAM" id="MobiDB-lite"/>
    </source>
</evidence>
<dbReference type="SMART" id="SM00726">
    <property type="entry name" value="UIM"/>
    <property type="match status" value="2"/>
</dbReference>
<keyword evidence="9" id="KW-1185">Reference proteome</keyword>
<evidence type="ECO:0000256" key="3">
    <source>
        <dbReference type="ARBA" id="ARBA00022771"/>
    </source>
</evidence>
<dbReference type="Pfam" id="PF01428">
    <property type="entry name" value="zf-AN1"/>
    <property type="match status" value="2"/>
</dbReference>
<dbReference type="PROSITE" id="PS50330">
    <property type="entry name" value="UIM"/>
    <property type="match status" value="1"/>
</dbReference>
<evidence type="ECO:0000256" key="2">
    <source>
        <dbReference type="ARBA" id="ARBA00022737"/>
    </source>
</evidence>
<name>A0A0D2UT40_CAPO3</name>
<keyword evidence="4" id="KW-0862">Zinc</keyword>
<dbReference type="SMART" id="SM00154">
    <property type="entry name" value="ZnF_AN1"/>
    <property type="match status" value="2"/>
</dbReference>